<protein>
    <submittedName>
        <fullName evidence="1">Uncharacterized protein</fullName>
    </submittedName>
</protein>
<comment type="caution">
    <text evidence="1">The sequence shown here is derived from an EMBL/GenBank/DDBJ whole genome shotgun (WGS) entry which is preliminary data.</text>
</comment>
<keyword evidence="2" id="KW-1185">Reference proteome</keyword>
<accession>A0A6L6WML4</accession>
<reference evidence="1 2" key="1">
    <citation type="submission" date="2019-12" db="EMBL/GenBank/DDBJ databases">
        <authorList>
            <person name="Zhang Y.-J."/>
        </authorList>
    </citation>
    <scope>NUCLEOTIDE SEQUENCE [LARGE SCALE GENOMIC DNA]</scope>
    <source>
        <strain evidence="1 2">CY05</strain>
    </source>
</reference>
<dbReference type="RefSeq" id="WP_157024923.1">
    <property type="nucleotide sequence ID" value="NZ_WQLV01000032.1"/>
</dbReference>
<organism evidence="1 2">
    <name type="scientific">Parasedimentitalea huanghaiensis</name>
    <dbReference type="NCBI Taxonomy" id="2682100"/>
    <lineage>
        <taxon>Bacteria</taxon>
        <taxon>Pseudomonadati</taxon>
        <taxon>Pseudomonadota</taxon>
        <taxon>Alphaproteobacteria</taxon>
        <taxon>Rhodobacterales</taxon>
        <taxon>Paracoccaceae</taxon>
        <taxon>Parasedimentitalea</taxon>
    </lineage>
</organism>
<dbReference type="Proteomes" id="UP000478892">
    <property type="component" value="Unassembled WGS sequence"/>
</dbReference>
<evidence type="ECO:0000313" key="1">
    <source>
        <dbReference type="EMBL" id="MVO18731.1"/>
    </source>
</evidence>
<dbReference type="EMBL" id="WQLV01000032">
    <property type="protein sequence ID" value="MVO18731.1"/>
    <property type="molecule type" value="Genomic_DNA"/>
</dbReference>
<sequence length="218" mass="25081">MKRKKGDQETDLGATQSKEKSVFELAEMLSKTDDVDEALRFEEMICKKINESNVSEIKDLFSSKDRYCNVAALRILSDSGRVGLSNAYRYVDPLFEHDDLVLKRLCLSLIEQHNYYHTSANKRMAQLGSFPDEPIKRSVRVWLLWRTVEELEEFSTASQPLNEQIEALIGLIVSFKSKKMGVEDFFSSLSALDDIAFREYTRLSKQKAGRAHTVFHNK</sequence>
<evidence type="ECO:0000313" key="2">
    <source>
        <dbReference type="Proteomes" id="UP000478892"/>
    </source>
</evidence>
<name>A0A6L6WML4_9RHOB</name>
<gene>
    <name evidence="1" type="ORF">GO984_23250</name>
</gene>
<dbReference type="AlphaFoldDB" id="A0A6L6WML4"/>
<proteinExistence type="predicted"/>